<keyword evidence="2" id="KW-0472">Membrane</keyword>
<feature type="transmembrane region" description="Helical" evidence="2">
    <location>
        <begin position="148"/>
        <end position="171"/>
    </location>
</feature>
<feature type="region of interest" description="Disordered" evidence="1">
    <location>
        <begin position="1"/>
        <end position="28"/>
    </location>
</feature>
<evidence type="ECO:0000313" key="3">
    <source>
        <dbReference type="EMBL" id="KNC47983.1"/>
    </source>
</evidence>
<accession>A0A0L0D9L1</accession>
<keyword evidence="2" id="KW-0812">Transmembrane</keyword>
<sequence length="308" mass="34147">MSYSSYSSSACSSSSSSQPSQPSQPDSLSEHLNVLVSEALVPRPAASRFELVDEDAQELFVAVNTNEIKVDVGLFTICSRVRAEGAVVSDKCRETEGEVRVDSVKVFVLLFVAILIEICAICCFLYLLWPAYRRCCDMLGSESGDREWYAGCVLLAVAATILVVANLVYYAEFNEAVEQYNKEATIIDPDNGYGRFSYSFFLIVAAAVANWVSILFIVYEVVLTRRTRESRIVRKRNRILADIERTKARKAAADARARDSGGKSPEIGAVASKELDRQRRREERAKKAEARRASRVAFVIDESSSSSS</sequence>
<feature type="compositionally biased region" description="Basic and acidic residues" evidence="1">
    <location>
        <begin position="273"/>
        <end position="292"/>
    </location>
</feature>
<feature type="compositionally biased region" description="Low complexity" evidence="1">
    <location>
        <begin position="1"/>
        <end position="27"/>
    </location>
</feature>
<organism evidence="3 4">
    <name type="scientific">Thecamonas trahens ATCC 50062</name>
    <dbReference type="NCBI Taxonomy" id="461836"/>
    <lineage>
        <taxon>Eukaryota</taxon>
        <taxon>Apusozoa</taxon>
        <taxon>Apusomonadida</taxon>
        <taxon>Apusomonadidae</taxon>
        <taxon>Thecamonas</taxon>
    </lineage>
</organism>
<dbReference type="RefSeq" id="XP_013759000.1">
    <property type="nucleotide sequence ID" value="XM_013903546.1"/>
</dbReference>
<keyword evidence="2" id="KW-1133">Transmembrane helix</keyword>
<dbReference type="EMBL" id="GL349449">
    <property type="protein sequence ID" value="KNC47983.1"/>
    <property type="molecule type" value="Genomic_DNA"/>
</dbReference>
<dbReference type="AlphaFoldDB" id="A0A0L0D9L1"/>
<protein>
    <submittedName>
        <fullName evidence="3">Uncharacterized protein</fullName>
    </submittedName>
</protein>
<feature type="region of interest" description="Disordered" evidence="1">
    <location>
        <begin position="251"/>
        <end position="292"/>
    </location>
</feature>
<feature type="transmembrane region" description="Helical" evidence="2">
    <location>
        <begin position="198"/>
        <end position="222"/>
    </location>
</feature>
<proteinExistence type="predicted"/>
<dbReference type="Proteomes" id="UP000054408">
    <property type="component" value="Unassembled WGS sequence"/>
</dbReference>
<evidence type="ECO:0000256" key="1">
    <source>
        <dbReference type="SAM" id="MobiDB-lite"/>
    </source>
</evidence>
<dbReference type="GeneID" id="25563771"/>
<evidence type="ECO:0000313" key="4">
    <source>
        <dbReference type="Proteomes" id="UP000054408"/>
    </source>
</evidence>
<keyword evidence="4" id="KW-1185">Reference proteome</keyword>
<gene>
    <name evidence="3" type="ORF">AMSG_04218</name>
</gene>
<evidence type="ECO:0000256" key="2">
    <source>
        <dbReference type="SAM" id="Phobius"/>
    </source>
</evidence>
<feature type="compositionally biased region" description="Basic and acidic residues" evidence="1">
    <location>
        <begin position="251"/>
        <end position="261"/>
    </location>
</feature>
<feature type="transmembrane region" description="Helical" evidence="2">
    <location>
        <begin position="106"/>
        <end position="128"/>
    </location>
</feature>
<reference evidence="3 4" key="1">
    <citation type="submission" date="2010-05" db="EMBL/GenBank/DDBJ databases">
        <title>The Genome Sequence of Thecamonas trahens ATCC 50062.</title>
        <authorList>
            <consortium name="The Broad Institute Genome Sequencing Platform"/>
            <person name="Russ C."/>
            <person name="Cuomo C."/>
            <person name="Shea T."/>
            <person name="Young S.K."/>
            <person name="Zeng Q."/>
            <person name="Koehrsen M."/>
            <person name="Haas B."/>
            <person name="Borodovsky M."/>
            <person name="Guigo R."/>
            <person name="Alvarado L."/>
            <person name="Berlin A."/>
            <person name="Bochicchio J."/>
            <person name="Borenstein D."/>
            <person name="Chapman S."/>
            <person name="Chen Z."/>
            <person name="Freedman E."/>
            <person name="Gellesch M."/>
            <person name="Goldberg J."/>
            <person name="Griggs A."/>
            <person name="Gujja S."/>
            <person name="Heilman E."/>
            <person name="Heiman D."/>
            <person name="Hepburn T."/>
            <person name="Howarth C."/>
            <person name="Jen D."/>
            <person name="Larson L."/>
            <person name="Mehta T."/>
            <person name="Park D."/>
            <person name="Pearson M."/>
            <person name="Roberts A."/>
            <person name="Saif S."/>
            <person name="Shenoy N."/>
            <person name="Sisk P."/>
            <person name="Stolte C."/>
            <person name="Sykes S."/>
            <person name="Thomson T."/>
            <person name="Walk T."/>
            <person name="White J."/>
            <person name="Yandava C."/>
            <person name="Burger G."/>
            <person name="Gray M.W."/>
            <person name="Holland P.W.H."/>
            <person name="King N."/>
            <person name="Lang F.B.F."/>
            <person name="Roger A.J."/>
            <person name="Ruiz-Trillo I."/>
            <person name="Lander E."/>
            <person name="Nusbaum C."/>
        </authorList>
    </citation>
    <scope>NUCLEOTIDE SEQUENCE [LARGE SCALE GENOMIC DNA]</scope>
    <source>
        <strain evidence="3 4">ATCC 50062</strain>
    </source>
</reference>
<name>A0A0L0D9L1_THETB</name>